<dbReference type="Pfam" id="PF00017">
    <property type="entry name" value="SH2"/>
    <property type="match status" value="1"/>
</dbReference>
<keyword evidence="2 8" id="KW-0547">Nucleotide-binding</keyword>
<evidence type="ECO:0000259" key="11">
    <source>
        <dbReference type="PROSITE" id="PS50001"/>
    </source>
</evidence>
<keyword evidence="1 9" id="KW-0808">Transferase</keyword>
<keyword evidence="7" id="KW-0727">SH2 domain</keyword>
<dbReference type="InterPro" id="IPR020635">
    <property type="entry name" value="Tyr_kinase_cat_dom"/>
</dbReference>
<dbReference type="InterPro" id="IPR050198">
    <property type="entry name" value="Non-receptor_tyrosine_kinases"/>
</dbReference>
<accession>A0A9P1IS75</accession>
<feature type="compositionally biased region" description="Basic and acidic residues" evidence="10">
    <location>
        <begin position="558"/>
        <end position="569"/>
    </location>
</feature>
<dbReference type="PROSITE" id="PS00107">
    <property type="entry name" value="PROTEIN_KINASE_ATP"/>
    <property type="match status" value="1"/>
</dbReference>
<dbReference type="EMBL" id="CANHGI010000004">
    <property type="protein sequence ID" value="CAI5449369.1"/>
    <property type="molecule type" value="Genomic_DNA"/>
</dbReference>
<dbReference type="Gene3D" id="1.10.510.10">
    <property type="entry name" value="Transferase(Phosphotransferase) domain 1"/>
    <property type="match status" value="1"/>
</dbReference>
<comment type="catalytic activity">
    <reaction evidence="6 9">
        <text>L-tyrosyl-[protein] + ATP = O-phospho-L-tyrosyl-[protein] + ADP + H(+)</text>
        <dbReference type="Rhea" id="RHEA:10596"/>
        <dbReference type="Rhea" id="RHEA-COMP:10136"/>
        <dbReference type="Rhea" id="RHEA-COMP:20101"/>
        <dbReference type="ChEBI" id="CHEBI:15378"/>
        <dbReference type="ChEBI" id="CHEBI:30616"/>
        <dbReference type="ChEBI" id="CHEBI:46858"/>
        <dbReference type="ChEBI" id="CHEBI:61978"/>
        <dbReference type="ChEBI" id="CHEBI:456216"/>
        <dbReference type="EC" id="2.7.10.2"/>
    </reaction>
</comment>
<feature type="compositionally biased region" description="Polar residues" evidence="10">
    <location>
        <begin position="434"/>
        <end position="443"/>
    </location>
</feature>
<keyword evidence="5 9" id="KW-0829">Tyrosine-protein kinase</keyword>
<sequence>MAEREGHTKKLDQYNFYHGFLPREDLLYILKRQGDYIVRTTDRPTATGRQRDLILSIAWPEGTAQLTINDIRNIVIKRSSKGMYCIDKIEKFETLDNLIGFYQNSPITLKAKDLKIQLLRAIPLSHWEYRHINIILSKKVGQGAYGEVYMGKVRRSKTGKIFEAAIKTMKSDIDANDEKMKEVMGEARLMRSLNHPNIVRMRGIAVMEQPYYIIIDFISGGGLDSYLRKNRKKITIDERNKMAISAAWGIEFIHSQNIIHRDIAARNCLFDKVHYVKLSDFGLSRKGNEYTMKTARRMPTKWLAPESLRTFTFYQASDVFTYGILLYEIYTIKEPYEDITSAEAKKRTLSGDYPNFERESPFEMYSIVSRMIYVDDHEKRSPMARIVKALEDWLKMELVIEKNEVDLLNEEDDQAETPIQSKEDSIGPPRLMKKSTTQSSKTNLILPKIRDPPPVIILSPPPPPPPTPAQVPIVRRPSVLVTQKLFVPTKSSTPLVILKRSDMGLEKTQPDNSIEEDEPKVSPKPPIPKIKNRSSDDDTTGSLGSQTSSDSRSQIEIVKLKPKEKEREMIGPTLKVENKKDENVERNDSTYH</sequence>
<feature type="compositionally biased region" description="Basic and acidic residues" evidence="10">
    <location>
        <begin position="499"/>
        <end position="509"/>
    </location>
</feature>
<feature type="domain" description="Protein kinase" evidence="12">
    <location>
        <begin position="134"/>
        <end position="394"/>
    </location>
</feature>
<dbReference type="Gene3D" id="3.30.200.20">
    <property type="entry name" value="Phosphorylase Kinase, domain 1"/>
    <property type="match status" value="1"/>
</dbReference>
<dbReference type="InterPro" id="IPR000980">
    <property type="entry name" value="SH2"/>
</dbReference>
<evidence type="ECO:0000256" key="6">
    <source>
        <dbReference type="ARBA" id="ARBA00051245"/>
    </source>
</evidence>
<evidence type="ECO:0000256" key="4">
    <source>
        <dbReference type="ARBA" id="ARBA00022840"/>
    </source>
</evidence>
<dbReference type="FunFam" id="1.10.510.10:FF:001672">
    <property type="entry name" value="Tyrosine-protein kinase"/>
    <property type="match status" value="1"/>
</dbReference>
<dbReference type="SMART" id="SM00219">
    <property type="entry name" value="TyrKc"/>
    <property type="match status" value="1"/>
</dbReference>
<dbReference type="PROSITE" id="PS50001">
    <property type="entry name" value="SH2"/>
    <property type="match status" value="1"/>
</dbReference>
<dbReference type="InterPro" id="IPR011009">
    <property type="entry name" value="Kinase-like_dom_sf"/>
</dbReference>
<dbReference type="PROSITE" id="PS00109">
    <property type="entry name" value="PROTEIN_KINASE_TYR"/>
    <property type="match status" value="1"/>
</dbReference>
<dbReference type="Gene3D" id="3.30.505.10">
    <property type="entry name" value="SH2 domain"/>
    <property type="match status" value="1"/>
</dbReference>
<comment type="caution">
    <text evidence="13">The sequence shown here is derived from an EMBL/GenBank/DDBJ whole genome shotgun (WGS) entry which is preliminary data.</text>
</comment>
<evidence type="ECO:0000313" key="13">
    <source>
        <dbReference type="EMBL" id="CAI5449369.1"/>
    </source>
</evidence>
<dbReference type="CDD" id="cd00192">
    <property type="entry name" value="PTKc"/>
    <property type="match status" value="1"/>
</dbReference>
<feature type="compositionally biased region" description="Low complexity" evidence="10">
    <location>
        <begin position="540"/>
        <end position="554"/>
    </location>
</feature>
<evidence type="ECO:0000256" key="1">
    <source>
        <dbReference type="ARBA" id="ARBA00022679"/>
    </source>
</evidence>
<dbReference type="Pfam" id="PF07714">
    <property type="entry name" value="PK_Tyr_Ser-Thr"/>
    <property type="match status" value="1"/>
</dbReference>
<feature type="domain" description="SH2" evidence="11">
    <location>
        <begin position="16"/>
        <end position="122"/>
    </location>
</feature>
<evidence type="ECO:0000256" key="5">
    <source>
        <dbReference type="ARBA" id="ARBA00023137"/>
    </source>
</evidence>
<dbReference type="PANTHER" id="PTHR24418">
    <property type="entry name" value="TYROSINE-PROTEIN KINASE"/>
    <property type="match status" value="1"/>
</dbReference>
<dbReference type="PROSITE" id="PS50011">
    <property type="entry name" value="PROTEIN_KINASE_DOM"/>
    <property type="match status" value="1"/>
</dbReference>
<dbReference type="PRINTS" id="PR00109">
    <property type="entry name" value="TYRKINASE"/>
</dbReference>
<comment type="similarity">
    <text evidence="9">Belongs to the protein kinase superfamily. Tyr protein kinase family.</text>
</comment>
<feature type="region of interest" description="Disordered" evidence="10">
    <location>
        <begin position="409"/>
        <end position="471"/>
    </location>
</feature>
<dbReference type="InterPro" id="IPR017441">
    <property type="entry name" value="Protein_kinase_ATP_BS"/>
</dbReference>
<evidence type="ECO:0000256" key="8">
    <source>
        <dbReference type="PROSITE-ProRule" id="PRU10141"/>
    </source>
</evidence>
<dbReference type="EC" id="2.7.10.2" evidence="9"/>
<dbReference type="InterPro" id="IPR035849">
    <property type="entry name" value="Fes/Fps/Fer_SH2"/>
</dbReference>
<dbReference type="InterPro" id="IPR008266">
    <property type="entry name" value="Tyr_kinase_AS"/>
</dbReference>
<reference evidence="13" key="1">
    <citation type="submission" date="2022-11" db="EMBL/GenBank/DDBJ databases">
        <authorList>
            <person name="Kikuchi T."/>
        </authorList>
    </citation>
    <scope>NUCLEOTIDE SEQUENCE</scope>
    <source>
        <strain evidence="13">PS1010</strain>
    </source>
</reference>
<dbReference type="GO" id="GO:0004715">
    <property type="term" value="F:non-membrane spanning protein tyrosine kinase activity"/>
    <property type="evidence" value="ECO:0007669"/>
    <property type="project" value="UniProtKB-EC"/>
</dbReference>
<dbReference type="CDD" id="cd10361">
    <property type="entry name" value="SH2_Fps_family"/>
    <property type="match status" value="1"/>
</dbReference>
<feature type="compositionally biased region" description="Pro residues" evidence="10">
    <location>
        <begin position="452"/>
        <end position="469"/>
    </location>
</feature>
<keyword evidence="3 9" id="KW-0418">Kinase</keyword>
<feature type="region of interest" description="Disordered" evidence="10">
    <location>
        <begin position="498"/>
        <end position="592"/>
    </location>
</feature>
<protein>
    <recommendedName>
        <fullName evidence="9">Tyrosine-protein kinase</fullName>
        <ecNumber evidence="9">2.7.10.2</ecNumber>
    </recommendedName>
</protein>
<evidence type="ECO:0000256" key="2">
    <source>
        <dbReference type="ARBA" id="ARBA00022741"/>
    </source>
</evidence>
<dbReference type="InterPro" id="IPR036860">
    <property type="entry name" value="SH2_dom_sf"/>
</dbReference>
<evidence type="ECO:0000256" key="3">
    <source>
        <dbReference type="ARBA" id="ARBA00022777"/>
    </source>
</evidence>
<name>A0A9P1IS75_9PELO</name>
<dbReference type="SUPFAM" id="SSF55550">
    <property type="entry name" value="SH2 domain"/>
    <property type="match status" value="1"/>
</dbReference>
<evidence type="ECO:0000256" key="9">
    <source>
        <dbReference type="RuleBase" id="RU362096"/>
    </source>
</evidence>
<evidence type="ECO:0000259" key="12">
    <source>
        <dbReference type="PROSITE" id="PS50011"/>
    </source>
</evidence>
<dbReference type="InterPro" id="IPR001245">
    <property type="entry name" value="Ser-Thr/Tyr_kinase_cat_dom"/>
</dbReference>
<dbReference type="SUPFAM" id="SSF56112">
    <property type="entry name" value="Protein kinase-like (PK-like)"/>
    <property type="match status" value="1"/>
</dbReference>
<organism evidence="13 14">
    <name type="scientific">Caenorhabditis angaria</name>
    <dbReference type="NCBI Taxonomy" id="860376"/>
    <lineage>
        <taxon>Eukaryota</taxon>
        <taxon>Metazoa</taxon>
        <taxon>Ecdysozoa</taxon>
        <taxon>Nematoda</taxon>
        <taxon>Chromadorea</taxon>
        <taxon>Rhabditida</taxon>
        <taxon>Rhabditina</taxon>
        <taxon>Rhabditomorpha</taxon>
        <taxon>Rhabditoidea</taxon>
        <taxon>Rhabditidae</taxon>
        <taxon>Peloderinae</taxon>
        <taxon>Caenorhabditis</taxon>
    </lineage>
</organism>
<feature type="compositionally biased region" description="Basic and acidic residues" evidence="10">
    <location>
        <begin position="576"/>
        <end position="592"/>
    </location>
</feature>
<proteinExistence type="inferred from homology"/>
<keyword evidence="14" id="KW-1185">Reference proteome</keyword>
<dbReference type="Proteomes" id="UP001152747">
    <property type="component" value="Unassembled WGS sequence"/>
</dbReference>
<gene>
    <name evidence="13" type="ORF">CAMP_LOCUS12006</name>
</gene>
<dbReference type="OrthoDB" id="65481at2759"/>
<keyword evidence="4 8" id="KW-0067">ATP-binding</keyword>
<dbReference type="GO" id="GO:0005524">
    <property type="term" value="F:ATP binding"/>
    <property type="evidence" value="ECO:0007669"/>
    <property type="project" value="UniProtKB-UniRule"/>
</dbReference>
<dbReference type="AlphaFoldDB" id="A0A9P1IS75"/>
<evidence type="ECO:0000313" key="14">
    <source>
        <dbReference type="Proteomes" id="UP001152747"/>
    </source>
</evidence>
<evidence type="ECO:0000256" key="10">
    <source>
        <dbReference type="SAM" id="MobiDB-lite"/>
    </source>
</evidence>
<dbReference type="SMART" id="SM00252">
    <property type="entry name" value="SH2"/>
    <property type="match status" value="1"/>
</dbReference>
<dbReference type="InterPro" id="IPR000719">
    <property type="entry name" value="Prot_kinase_dom"/>
</dbReference>
<evidence type="ECO:0000256" key="7">
    <source>
        <dbReference type="PROSITE-ProRule" id="PRU00191"/>
    </source>
</evidence>
<feature type="binding site" evidence="8">
    <location>
        <position position="167"/>
    </location>
    <ligand>
        <name>ATP</name>
        <dbReference type="ChEBI" id="CHEBI:30616"/>
    </ligand>
</feature>